<dbReference type="PANTHER" id="PTHR12756:SF9">
    <property type="entry name" value="CYTOSOLIC CARBOXYPEPTIDASE 6"/>
    <property type="match status" value="1"/>
</dbReference>
<dbReference type="Pfam" id="PF18027">
    <property type="entry name" value="Pepdidase_M14_N"/>
    <property type="match status" value="1"/>
</dbReference>
<proteinExistence type="predicted"/>
<gene>
    <name evidence="3" type="primary">WBGene00304717</name>
</gene>
<dbReference type="OrthoDB" id="10253041at2759"/>
<dbReference type="AlphaFoldDB" id="A0A8R1Z899"/>
<dbReference type="Proteomes" id="UP000005239">
    <property type="component" value="Unassembled WGS sequence"/>
</dbReference>
<reference evidence="3" key="2">
    <citation type="submission" date="2022-06" db="UniProtKB">
        <authorList>
            <consortium name="EnsemblMetazoa"/>
        </authorList>
    </citation>
    <scope>IDENTIFICATION</scope>
    <source>
        <strain evidence="3">PS312</strain>
    </source>
</reference>
<protein>
    <recommendedName>
        <fullName evidence="2">Cytosolic carboxypeptidase N-terminal domain-containing protein</fullName>
    </recommendedName>
</protein>
<evidence type="ECO:0000313" key="4">
    <source>
        <dbReference type="Proteomes" id="UP000005239"/>
    </source>
</evidence>
<evidence type="ECO:0000259" key="2">
    <source>
        <dbReference type="Pfam" id="PF18027"/>
    </source>
</evidence>
<accession>A0A8R1Z899</accession>
<reference evidence="4" key="1">
    <citation type="journal article" date="2008" name="Nat. Genet.">
        <title>The Pristionchus pacificus genome provides a unique perspective on nematode lifestyle and parasitism.</title>
        <authorList>
            <person name="Dieterich C."/>
            <person name="Clifton S.W."/>
            <person name="Schuster L.N."/>
            <person name="Chinwalla A."/>
            <person name="Delehaunty K."/>
            <person name="Dinkelacker I."/>
            <person name="Fulton L."/>
            <person name="Fulton R."/>
            <person name="Godfrey J."/>
            <person name="Minx P."/>
            <person name="Mitreva M."/>
            <person name="Roeseler W."/>
            <person name="Tian H."/>
            <person name="Witte H."/>
            <person name="Yang S.P."/>
            <person name="Wilson R.K."/>
            <person name="Sommer R.J."/>
        </authorList>
    </citation>
    <scope>NUCLEOTIDE SEQUENCE [LARGE SCALE GENOMIC DNA]</scope>
    <source>
        <strain evidence="4">PS312</strain>
    </source>
</reference>
<sequence length="69" mass="7890">MTTVGNVRVPSTLPHKGNLIFDAQFESGNLGRVDAISKSEYDLFIRPDTCNSKYRVWFYFSVDNAEDKQ</sequence>
<name>A0A8R1Z899_PRIPA</name>
<dbReference type="EnsemblMetazoa" id="PPA46938.1">
    <property type="protein sequence ID" value="PPA46938.1"/>
    <property type="gene ID" value="WBGene00304717"/>
</dbReference>
<evidence type="ECO:0000313" key="3">
    <source>
        <dbReference type="EnsemblMetazoa" id="PPA46938.1"/>
    </source>
</evidence>
<comment type="cofactor">
    <cofactor evidence="1">
        <name>Zn(2+)</name>
        <dbReference type="ChEBI" id="CHEBI:29105"/>
    </cofactor>
</comment>
<organism evidence="3 4">
    <name type="scientific">Pristionchus pacificus</name>
    <name type="common">Parasitic nematode worm</name>
    <dbReference type="NCBI Taxonomy" id="54126"/>
    <lineage>
        <taxon>Eukaryota</taxon>
        <taxon>Metazoa</taxon>
        <taxon>Ecdysozoa</taxon>
        <taxon>Nematoda</taxon>
        <taxon>Chromadorea</taxon>
        <taxon>Rhabditida</taxon>
        <taxon>Rhabditina</taxon>
        <taxon>Diplogasteromorpha</taxon>
        <taxon>Diplogasteroidea</taxon>
        <taxon>Neodiplogasteridae</taxon>
        <taxon>Pristionchus</taxon>
    </lineage>
</organism>
<feature type="domain" description="Cytosolic carboxypeptidase N-terminal" evidence="2">
    <location>
        <begin position="21"/>
        <end position="68"/>
    </location>
</feature>
<dbReference type="PANTHER" id="PTHR12756">
    <property type="entry name" value="CYTOSOLIC CARBOXYPEPTIDASE"/>
    <property type="match status" value="1"/>
</dbReference>
<dbReference type="InterPro" id="IPR040626">
    <property type="entry name" value="Pepdidase_M14_N"/>
</dbReference>
<dbReference type="Gene3D" id="2.60.40.3120">
    <property type="match status" value="1"/>
</dbReference>
<evidence type="ECO:0000256" key="1">
    <source>
        <dbReference type="ARBA" id="ARBA00001947"/>
    </source>
</evidence>
<dbReference type="InterPro" id="IPR050821">
    <property type="entry name" value="Cytosolic_carboxypeptidase"/>
</dbReference>
<keyword evidence="4" id="KW-1185">Reference proteome</keyword>